<dbReference type="Proteomes" id="UP001303889">
    <property type="component" value="Unassembled WGS sequence"/>
</dbReference>
<proteinExistence type="predicted"/>
<evidence type="ECO:0000259" key="4">
    <source>
        <dbReference type="Pfam" id="PF25053"/>
    </source>
</evidence>
<evidence type="ECO:0000256" key="1">
    <source>
        <dbReference type="ARBA" id="ARBA00022737"/>
    </source>
</evidence>
<evidence type="ECO:0000259" key="3">
    <source>
        <dbReference type="Pfam" id="PF24883"/>
    </source>
</evidence>
<dbReference type="InterPro" id="IPR056884">
    <property type="entry name" value="NPHP3-like_N"/>
</dbReference>
<dbReference type="InterPro" id="IPR056693">
    <property type="entry name" value="DUF7791"/>
</dbReference>
<evidence type="ECO:0008006" key="7">
    <source>
        <dbReference type="Google" id="ProtNLM"/>
    </source>
</evidence>
<organism evidence="5 6">
    <name type="scientific">Staphylotrichum tortipilum</name>
    <dbReference type="NCBI Taxonomy" id="2831512"/>
    <lineage>
        <taxon>Eukaryota</taxon>
        <taxon>Fungi</taxon>
        <taxon>Dikarya</taxon>
        <taxon>Ascomycota</taxon>
        <taxon>Pezizomycotina</taxon>
        <taxon>Sordariomycetes</taxon>
        <taxon>Sordariomycetidae</taxon>
        <taxon>Sordariales</taxon>
        <taxon>Chaetomiaceae</taxon>
        <taxon>Staphylotrichum</taxon>
    </lineage>
</organism>
<dbReference type="Gene3D" id="3.40.50.300">
    <property type="entry name" value="P-loop containing nucleotide triphosphate hydrolases"/>
    <property type="match status" value="1"/>
</dbReference>
<gene>
    <name evidence="5" type="ORF">C8A05DRAFT_18559</name>
</gene>
<feature type="compositionally biased region" description="Low complexity" evidence="2">
    <location>
        <begin position="911"/>
        <end position="928"/>
    </location>
</feature>
<feature type="region of interest" description="Disordered" evidence="2">
    <location>
        <begin position="911"/>
        <end position="949"/>
    </location>
</feature>
<sequence length="949" mass="106801">MLDPFTAVGLAGNIITFIDFTRELLSGARAIYRSHSRTSDENAVLGVIARDVSSLSDKVIVEQARSEDLRALATESKRVAEDLVGALEKLKVEGSNTRWASFKVALKDVWNRGEIEDLERRLEKLQVQVTAHLQHLMGNKMSEVSVAVSSLAETNSLLRLDTKELATIKDMIKDILGAIKALQASDGDRSKSNDPMQSLSLAVSSLSVHGQTMAYDLALLGSLHFPMIQVRHERIAKAHAETYEWIFREPRTPDSTAIGFAEWLEQGNGMFWIYGKPGCGKSTLMKFICHHDQTGEHLGRWAESHSKGLVTAKHFFWNAGSALQKSQEGLLRSLLFEVLRQCPELVGHVRRTRSKHRGYSGHLGETEHLAAAESWSVEELFLTLQDAIGTRMSATFCLFIDGLDEYVEENKHTHRNLIDTLHRIAQSPNVKICASSRPWSVFWDAFEDMGANSLKLEDLTRGDIRRFVSDEFKAHKQFRRLSAHDPGYVKLIEEVATRSQGVFLWVYLVVKDLLDGLTYNDPVQAMLRRLDQFPAELEDFFHHMIESIPAFYRRQAARTFMITMTASEPLLLTVHSFLDDIEADPEFCTNKPQAPMEDEEVDFKQERMWRQLDGQTKGLLEVVYTSDRRPYFSARVDFLHRTVKDFLLSSGKVQSFMTNGQQGVSDTWVLVCRGILAEIRYAPERDLQLLNGFLGEFAHFAEKALHDTANEGVVVELFKAIEGSEKQAMSRLADHDDGKDGSVFMLPQILCKHGLVALLKHMDYDWSQLSKPAASSEPLILSVLTSLQASSETQLAVVDYLLGRGADPNQLWENQQPWKLESPFQRYLDSLCGANVTLQSKTDIIPFQIVAALVAHGADLSARIGQWQTKTARDVIQEIFPPDQADRILASSPLPKEEAQQQQPWLTQRFSSLASLTPTPKPTATSPSRGFRASLRGWLERRPSGRQNG</sequence>
<protein>
    <recommendedName>
        <fullName evidence="7">NACHT domain-containing protein</fullName>
    </recommendedName>
</protein>
<feature type="domain" description="Nephrocystin 3-like N-terminal" evidence="3">
    <location>
        <begin position="259"/>
        <end position="437"/>
    </location>
</feature>
<dbReference type="AlphaFoldDB" id="A0AAN6RQY6"/>
<comment type="caution">
    <text evidence="5">The sequence shown here is derived from an EMBL/GenBank/DDBJ whole genome shotgun (WGS) entry which is preliminary data.</text>
</comment>
<dbReference type="Pfam" id="PF25053">
    <property type="entry name" value="DUF7791"/>
    <property type="match status" value="1"/>
</dbReference>
<evidence type="ECO:0000313" key="6">
    <source>
        <dbReference type="Proteomes" id="UP001303889"/>
    </source>
</evidence>
<keyword evidence="1" id="KW-0677">Repeat</keyword>
<evidence type="ECO:0000256" key="2">
    <source>
        <dbReference type="SAM" id="MobiDB-lite"/>
    </source>
</evidence>
<reference evidence="5" key="2">
    <citation type="submission" date="2023-05" db="EMBL/GenBank/DDBJ databases">
        <authorList>
            <consortium name="Lawrence Berkeley National Laboratory"/>
            <person name="Steindorff A."/>
            <person name="Hensen N."/>
            <person name="Bonometti L."/>
            <person name="Westerberg I."/>
            <person name="Brannstrom I.O."/>
            <person name="Guillou S."/>
            <person name="Cros-Aarteil S."/>
            <person name="Calhoun S."/>
            <person name="Haridas S."/>
            <person name="Kuo A."/>
            <person name="Mondo S."/>
            <person name="Pangilinan J."/>
            <person name="Riley R."/>
            <person name="Labutti K."/>
            <person name="Andreopoulos B."/>
            <person name="Lipzen A."/>
            <person name="Chen C."/>
            <person name="Yanf M."/>
            <person name="Daum C."/>
            <person name="Ng V."/>
            <person name="Clum A."/>
            <person name="Ohm R."/>
            <person name="Martin F."/>
            <person name="Silar P."/>
            <person name="Natvig D."/>
            <person name="Lalanne C."/>
            <person name="Gautier V."/>
            <person name="Ament-Velasquez S.L."/>
            <person name="Kruys A."/>
            <person name="Hutchinson M.I."/>
            <person name="Powell A.J."/>
            <person name="Barry K."/>
            <person name="Miller A.N."/>
            <person name="Grigoriev I.V."/>
            <person name="Debuchy R."/>
            <person name="Gladieux P."/>
            <person name="Thoren M.H."/>
            <person name="Johannesson H."/>
        </authorList>
    </citation>
    <scope>NUCLEOTIDE SEQUENCE</scope>
    <source>
        <strain evidence="5">CBS 103.79</strain>
    </source>
</reference>
<accession>A0AAN6RQY6</accession>
<dbReference type="EMBL" id="MU855858">
    <property type="protein sequence ID" value="KAK3898926.1"/>
    <property type="molecule type" value="Genomic_DNA"/>
</dbReference>
<dbReference type="Pfam" id="PF24883">
    <property type="entry name" value="NPHP3_N"/>
    <property type="match status" value="1"/>
</dbReference>
<dbReference type="PANTHER" id="PTHR10039:SF5">
    <property type="entry name" value="NACHT DOMAIN-CONTAINING PROTEIN"/>
    <property type="match status" value="1"/>
</dbReference>
<reference evidence="5" key="1">
    <citation type="journal article" date="2023" name="Mol. Phylogenet. Evol.">
        <title>Genome-scale phylogeny and comparative genomics of the fungal order Sordariales.</title>
        <authorList>
            <person name="Hensen N."/>
            <person name="Bonometti L."/>
            <person name="Westerberg I."/>
            <person name="Brannstrom I.O."/>
            <person name="Guillou S."/>
            <person name="Cros-Aarteil S."/>
            <person name="Calhoun S."/>
            <person name="Haridas S."/>
            <person name="Kuo A."/>
            <person name="Mondo S."/>
            <person name="Pangilinan J."/>
            <person name="Riley R."/>
            <person name="LaButti K."/>
            <person name="Andreopoulos B."/>
            <person name="Lipzen A."/>
            <person name="Chen C."/>
            <person name="Yan M."/>
            <person name="Daum C."/>
            <person name="Ng V."/>
            <person name="Clum A."/>
            <person name="Steindorff A."/>
            <person name="Ohm R.A."/>
            <person name="Martin F."/>
            <person name="Silar P."/>
            <person name="Natvig D.O."/>
            <person name="Lalanne C."/>
            <person name="Gautier V."/>
            <person name="Ament-Velasquez S.L."/>
            <person name="Kruys A."/>
            <person name="Hutchinson M.I."/>
            <person name="Powell A.J."/>
            <person name="Barry K."/>
            <person name="Miller A.N."/>
            <person name="Grigoriev I.V."/>
            <person name="Debuchy R."/>
            <person name="Gladieux P."/>
            <person name="Hiltunen Thoren M."/>
            <person name="Johannesson H."/>
        </authorList>
    </citation>
    <scope>NUCLEOTIDE SEQUENCE</scope>
    <source>
        <strain evidence="5">CBS 103.79</strain>
    </source>
</reference>
<dbReference type="PANTHER" id="PTHR10039">
    <property type="entry name" value="AMELOGENIN"/>
    <property type="match status" value="1"/>
</dbReference>
<feature type="domain" description="DUF7791" evidence="4">
    <location>
        <begin position="547"/>
        <end position="681"/>
    </location>
</feature>
<keyword evidence="6" id="KW-1185">Reference proteome</keyword>
<evidence type="ECO:0000313" key="5">
    <source>
        <dbReference type="EMBL" id="KAK3898926.1"/>
    </source>
</evidence>
<name>A0AAN6RQY6_9PEZI</name>
<dbReference type="SUPFAM" id="SSF52540">
    <property type="entry name" value="P-loop containing nucleoside triphosphate hydrolases"/>
    <property type="match status" value="1"/>
</dbReference>
<dbReference type="InterPro" id="IPR027417">
    <property type="entry name" value="P-loop_NTPase"/>
</dbReference>